<dbReference type="CDD" id="cd06261">
    <property type="entry name" value="TM_PBP2"/>
    <property type="match status" value="1"/>
</dbReference>
<keyword evidence="2 7" id="KW-0813">Transport</keyword>
<dbReference type="InterPro" id="IPR035906">
    <property type="entry name" value="MetI-like_sf"/>
</dbReference>
<feature type="transmembrane region" description="Helical" evidence="7">
    <location>
        <begin position="234"/>
        <end position="254"/>
    </location>
</feature>
<evidence type="ECO:0000313" key="9">
    <source>
        <dbReference type="EMBL" id="GCF11107.1"/>
    </source>
</evidence>
<keyword evidence="6 7" id="KW-0472">Membrane</keyword>
<evidence type="ECO:0000256" key="1">
    <source>
        <dbReference type="ARBA" id="ARBA00004651"/>
    </source>
</evidence>
<name>A0A5A5TI83_9CHLR</name>
<dbReference type="GO" id="GO:0055085">
    <property type="term" value="P:transmembrane transport"/>
    <property type="evidence" value="ECO:0007669"/>
    <property type="project" value="InterPro"/>
</dbReference>
<dbReference type="PROSITE" id="PS50928">
    <property type="entry name" value="ABC_TM1"/>
    <property type="match status" value="1"/>
</dbReference>
<dbReference type="InterPro" id="IPR000515">
    <property type="entry name" value="MetI-like"/>
</dbReference>
<dbReference type="InterPro" id="IPR051393">
    <property type="entry name" value="ABC_transporter_permease"/>
</dbReference>
<keyword evidence="5 7" id="KW-1133">Transmembrane helix</keyword>
<evidence type="ECO:0000256" key="6">
    <source>
        <dbReference type="ARBA" id="ARBA00023136"/>
    </source>
</evidence>
<evidence type="ECO:0000256" key="3">
    <source>
        <dbReference type="ARBA" id="ARBA00022475"/>
    </source>
</evidence>
<comment type="caution">
    <text evidence="9">The sequence shown here is derived from an EMBL/GenBank/DDBJ whole genome shotgun (WGS) entry which is preliminary data.</text>
</comment>
<keyword evidence="10" id="KW-1185">Reference proteome</keyword>
<sequence length="321" mass="35722">MSIMSPPPIMEPPSDAVIPIAIAGARRHSTARHAIPLYLSIAPFYILFAIFGLFPLAFSLYLSFQKWDGIGTMQFVGLHQFTYLLTDAYFWQSIVNTLEIWLLANIPMLTVSVVLAFLLASPLVKLRSFYRIAFFLPHITSLVALAIIFSSLFSNQFGLLNALLTVLRLPRIAWLSDPWGIKIALAAMIFWRSLGYHALIFMAGLQNIPSVLYEAAQIDGATSRQIFARITLPLLRPVILFTVITSTISGMQVFTEPQVLLGNDGGPGRQGMTMVLYLYQQAFANYQFGYGAAIGWGLFAVIALFSLLNWIVVQRPGKHQS</sequence>
<dbReference type="PANTHER" id="PTHR30193">
    <property type="entry name" value="ABC TRANSPORTER PERMEASE PROTEIN"/>
    <property type="match status" value="1"/>
</dbReference>
<feature type="transmembrane region" description="Helical" evidence="7">
    <location>
        <begin position="100"/>
        <end position="120"/>
    </location>
</feature>
<dbReference type="GO" id="GO:0005886">
    <property type="term" value="C:plasma membrane"/>
    <property type="evidence" value="ECO:0007669"/>
    <property type="project" value="UniProtKB-SubCell"/>
</dbReference>
<feature type="transmembrane region" description="Helical" evidence="7">
    <location>
        <begin position="288"/>
        <end position="312"/>
    </location>
</feature>
<dbReference type="Gene3D" id="1.10.3720.10">
    <property type="entry name" value="MetI-like"/>
    <property type="match status" value="1"/>
</dbReference>
<keyword evidence="4 7" id="KW-0812">Transmembrane</keyword>
<dbReference type="SUPFAM" id="SSF161098">
    <property type="entry name" value="MetI-like"/>
    <property type="match status" value="1"/>
</dbReference>
<organism evidence="9 10">
    <name type="scientific">Dictyobacter arantiisoli</name>
    <dbReference type="NCBI Taxonomy" id="2014874"/>
    <lineage>
        <taxon>Bacteria</taxon>
        <taxon>Bacillati</taxon>
        <taxon>Chloroflexota</taxon>
        <taxon>Ktedonobacteria</taxon>
        <taxon>Ktedonobacterales</taxon>
        <taxon>Dictyobacteraceae</taxon>
        <taxon>Dictyobacter</taxon>
    </lineage>
</organism>
<gene>
    <name evidence="9" type="ORF">KDI_46710</name>
</gene>
<dbReference type="AlphaFoldDB" id="A0A5A5TI83"/>
<accession>A0A5A5TI83</accession>
<evidence type="ECO:0000256" key="5">
    <source>
        <dbReference type="ARBA" id="ARBA00022989"/>
    </source>
</evidence>
<keyword evidence="3" id="KW-1003">Cell membrane</keyword>
<dbReference type="Proteomes" id="UP000322530">
    <property type="component" value="Unassembled WGS sequence"/>
</dbReference>
<feature type="transmembrane region" description="Helical" evidence="7">
    <location>
        <begin position="132"/>
        <end position="152"/>
    </location>
</feature>
<reference evidence="9 10" key="1">
    <citation type="submission" date="2019-01" db="EMBL/GenBank/DDBJ databases">
        <title>Draft genome sequence of Dictyobacter sp. Uno17.</title>
        <authorList>
            <person name="Wang C.M."/>
            <person name="Zheng Y."/>
            <person name="Sakai Y."/>
            <person name="Abe K."/>
            <person name="Yokota A."/>
            <person name="Yabe S."/>
        </authorList>
    </citation>
    <scope>NUCLEOTIDE SEQUENCE [LARGE SCALE GENOMIC DNA]</scope>
    <source>
        <strain evidence="9 10">Uno17</strain>
    </source>
</reference>
<comment type="subcellular location">
    <subcellularLocation>
        <location evidence="1 7">Cell membrane</location>
        <topology evidence="1 7">Multi-pass membrane protein</topology>
    </subcellularLocation>
</comment>
<feature type="transmembrane region" description="Helical" evidence="7">
    <location>
        <begin position="35"/>
        <end position="58"/>
    </location>
</feature>
<evidence type="ECO:0000313" key="10">
    <source>
        <dbReference type="Proteomes" id="UP000322530"/>
    </source>
</evidence>
<evidence type="ECO:0000259" key="8">
    <source>
        <dbReference type="PROSITE" id="PS50928"/>
    </source>
</evidence>
<comment type="similarity">
    <text evidence="7">Belongs to the binding-protein-dependent transport system permease family.</text>
</comment>
<feature type="domain" description="ABC transmembrane type-1" evidence="8">
    <location>
        <begin position="94"/>
        <end position="309"/>
    </location>
</feature>
<evidence type="ECO:0000256" key="4">
    <source>
        <dbReference type="ARBA" id="ARBA00022692"/>
    </source>
</evidence>
<dbReference type="PANTHER" id="PTHR30193:SF37">
    <property type="entry name" value="INNER MEMBRANE ABC TRANSPORTER PERMEASE PROTEIN YCJO"/>
    <property type="match status" value="1"/>
</dbReference>
<protein>
    <submittedName>
        <fullName evidence="9">Cytochrome c biogenesis protein</fullName>
    </submittedName>
</protein>
<dbReference type="EMBL" id="BIXY01000095">
    <property type="protein sequence ID" value="GCF11107.1"/>
    <property type="molecule type" value="Genomic_DNA"/>
</dbReference>
<evidence type="ECO:0000256" key="7">
    <source>
        <dbReference type="RuleBase" id="RU363032"/>
    </source>
</evidence>
<dbReference type="Pfam" id="PF00528">
    <property type="entry name" value="BPD_transp_1"/>
    <property type="match status" value="1"/>
</dbReference>
<proteinExistence type="inferred from homology"/>
<evidence type="ECO:0000256" key="2">
    <source>
        <dbReference type="ARBA" id="ARBA00022448"/>
    </source>
</evidence>